<reference evidence="2" key="1">
    <citation type="submission" date="2017-08" db="EMBL/GenBank/DDBJ databases">
        <authorList>
            <person name="Polle J.E."/>
            <person name="Barry K."/>
            <person name="Cushman J."/>
            <person name="Schmutz J."/>
            <person name="Tran D."/>
            <person name="Hathwaick L.T."/>
            <person name="Yim W.C."/>
            <person name="Jenkins J."/>
            <person name="Mckie-Krisberg Z.M."/>
            <person name="Prochnik S."/>
            <person name="Lindquist E."/>
            <person name="Dockter R.B."/>
            <person name="Adam C."/>
            <person name="Molina H."/>
            <person name="Bunkerborg J."/>
            <person name="Jin E."/>
            <person name="Buchheim M."/>
            <person name="Magnuson J."/>
        </authorList>
    </citation>
    <scope>NUCLEOTIDE SEQUENCE</scope>
    <source>
        <strain evidence="2">CCAP 19/18</strain>
    </source>
</reference>
<dbReference type="Proteomes" id="UP000815325">
    <property type="component" value="Unassembled WGS sequence"/>
</dbReference>
<feature type="region of interest" description="Disordered" evidence="1">
    <location>
        <begin position="355"/>
        <end position="398"/>
    </location>
</feature>
<evidence type="ECO:0000313" key="3">
    <source>
        <dbReference type="Proteomes" id="UP000815325"/>
    </source>
</evidence>
<name>A0ABQ7GJR0_DUNSA</name>
<protein>
    <submittedName>
        <fullName evidence="2">Uncharacterized protein</fullName>
    </submittedName>
</protein>
<accession>A0ABQ7GJR0</accession>
<proteinExistence type="predicted"/>
<feature type="region of interest" description="Disordered" evidence="1">
    <location>
        <begin position="83"/>
        <end position="102"/>
    </location>
</feature>
<sequence>MQVAHAWRALVQRQQPSSVVQALTASSAVQWGSVEQHPGSCALHSSSWASDASTSTSGLGNFLKGKLYQSSFFSKLFPGGMVSKEPEQAKPQQEPPKSEADKANEQIDKMANMTLEGYAQQCQVRCAQDEQGKRLRLPPVPMTHPDFRIFVDFTRVMYLRLKQHGEIISSMTREQIQTIEQKEHKALKDTALLSQIAKQSILPASVGADSGKIGMPSSRGEYLPAEVRDCIKAWLELRRHGRFMQHWVSVRGKDVNASDQELEEGRKEYDVFEAIELHSKMLAGRDRANCVLSRNLGLAGKHTSCSLTGLPWLNCCGGKPFPVAIAKKMMLGNSFEDAQMLVELDDVQRGKRIKTRLPRNHLMPKPEGSPRQTSHDKVLRRGLRNALTPKFEKRSALP</sequence>
<comment type="caution">
    <text evidence="2">The sequence shown here is derived from an EMBL/GenBank/DDBJ whole genome shotgun (WGS) entry which is preliminary data.</text>
</comment>
<keyword evidence="3" id="KW-1185">Reference proteome</keyword>
<organism evidence="2 3">
    <name type="scientific">Dunaliella salina</name>
    <name type="common">Green alga</name>
    <name type="synonym">Protococcus salinus</name>
    <dbReference type="NCBI Taxonomy" id="3046"/>
    <lineage>
        <taxon>Eukaryota</taxon>
        <taxon>Viridiplantae</taxon>
        <taxon>Chlorophyta</taxon>
        <taxon>core chlorophytes</taxon>
        <taxon>Chlorophyceae</taxon>
        <taxon>CS clade</taxon>
        <taxon>Chlamydomonadales</taxon>
        <taxon>Dunaliellaceae</taxon>
        <taxon>Dunaliella</taxon>
    </lineage>
</organism>
<dbReference type="EMBL" id="MU069737">
    <property type="protein sequence ID" value="KAF5834824.1"/>
    <property type="molecule type" value="Genomic_DNA"/>
</dbReference>
<gene>
    <name evidence="2" type="ORF">DUNSADRAFT_8408</name>
</gene>
<evidence type="ECO:0000313" key="2">
    <source>
        <dbReference type="EMBL" id="KAF5834824.1"/>
    </source>
</evidence>
<evidence type="ECO:0000256" key="1">
    <source>
        <dbReference type="SAM" id="MobiDB-lite"/>
    </source>
</evidence>